<name>Q4PJF1_9BACT</name>
<accession>Q4PJF1</accession>
<evidence type="ECO:0000313" key="1">
    <source>
        <dbReference type="EMBL" id="AAY82826.1"/>
    </source>
</evidence>
<dbReference type="EMBL" id="DQ088847">
    <property type="protein sequence ID" value="AAY82826.1"/>
    <property type="molecule type" value="Genomic_DNA"/>
</dbReference>
<organism evidence="1">
    <name type="scientific">uncultured bacterium MedeBAC46A06</name>
    <dbReference type="NCBI Taxonomy" id="332275"/>
    <lineage>
        <taxon>Bacteria</taxon>
        <taxon>environmental samples</taxon>
    </lineage>
</organism>
<proteinExistence type="predicted"/>
<sequence>MCRAVNGKRGIEASPVVGHRHCNRHHGIMELLAIEAVAVFSDGAKLICQQGRVRKGVWREGGQFKACQKGFTLNRRKARHIEFAAGGAVKRNMCADRQRNTEGPVCLHTVDVIHAARFRAHKIDSLSRFGRHLPQQLVTADASGGVVGKAGGKVVRALSRIEPPAMFFQKPGIDQRLAQPVNCLFWQAEPFIELGWCRRLITL</sequence>
<protein>
    <submittedName>
        <fullName evidence="1">Predicted transcriptional regulator</fullName>
    </submittedName>
</protein>
<dbReference type="AlphaFoldDB" id="Q4PJF1"/>
<reference evidence="1" key="1">
    <citation type="journal article" date="2005" name="PLoS Biol.">
        <title>New insights into metabolic properties of marine bacteria encoding proteorhodopsins.</title>
        <authorList>
            <person name="Sabehi G."/>
            <person name="Loy A."/>
            <person name="Jung K.H."/>
            <person name="Partha R."/>
            <person name="Spudich J.L."/>
            <person name="Isaacson T."/>
            <person name="Hirschberg J."/>
            <person name="Wagner M."/>
            <person name="Beja O."/>
        </authorList>
    </citation>
    <scope>NUCLEOTIDE SEQUENCE</scope>
</reference>